<dbReference type="SUPFAM" id="SSF50729">
    <property type="entry name" value="PH domain-like"/>
    <property type="match status" value="1"/>
</dbReference>
<gene>
    <name evidence="2" type="ORF">K4G66_11830</name>
</gene>
<dbReference type="Pfam" id="PF08000">
    <property type="entry name" value="bPH_1"/>
    <property type="match status" value="1"/>
</dbReference>
<accession>A0AA49GQZ0</accession>
<feature type="domain" description="Bacterial Pleckstrin homology" evidence="1">
    <location>
        <begin position="2"/>
        <end position="124"/>
    </location>
</feature>
<proteinExistence type="predicted"/>
<dbReference type="InterPro" id="IPR037063">
    <property type="entry name" value="PHb_sf"/>
</dbReference>
<organism evidence="2">
    <name type="scientific">Roseihalotalea indica</name>
    <dbReference type="NCBI Taxonomy" id="2867963"/>
    <lineage>
        <taxon>Bacteria</taxon>
        <taxon>Pseudomonadati</taxon>
        <taxon>Bacteroidota</taxon>
        <taxon>Cytophagia</taxon>
        <taxon>Cytophagales</taxon>
        <taxon>Catalimonadaceae</taxon>
        <taxon>Roseihalotalea</taxon>
    </lineage>
</organism>
<dbReference type="AlphaFoldDB" id="A0AA49GQZ0"/>
<name>A0AA49GQZ0_9BACT</name>
<dbReference type="Gene3D" id="2.30.29.50">
    <property type="entry name" value="Bacterial Pleckstrin homology domain"/>
    <property type="match status" value="1"/>
</dbReference>
<dbReference type="EMBL" id="CP120682">
    <property type="protein sequence ID" value="WKN39380.1"/>
    <property type="molecule type" value="Genomic_DNA"/>
</dbReference>
<protein>
    <submittedName>
        <fullName evidence="2">PH domain-containing protein</fullName>
    </submittedName>
</protein>
<dbReference type="PANTHER" id="PTHR35796:SF3">
    <property type="entry name" value="BHLH DOMAIN-CONTAINING PROTEIN"/>
    <property type="match status" value="1"/>
</dbReference>
<reference evidence="2" key="1">
    <citation type="journal article" date="2023" name="Comput. Struct. Biotechnol. J.">
        <title>Discovery of a novel marine Bacteroidetes with a rich repertoire of carbohydrate-active enzymes.</title>
        <authorList>
            <person name="Chen B."/>
            <person name="Liu G."/>
            <person name="Chen Q."/>
            <person name="Wang H."/>
            <person name="Liu L."/>
            <person name="Tang K."/>
        </authorList>
    </citation>
    <scope>NUCLEOTIDE SEQUENCE</scope>
    <source>
        <strain evidence="2">TK19036</strain>
    </source>
</reference>
<dbReference type="PANTHER" id="PTHR35796">
    <property type="entry name" value="HYPOTHETICAL CYTOSOLIC PROTEIN"/>
    <property type="match status" value="1"/>
</dbReference>
<evidence type="ECO:0000259" key="1">
    <source>
        <dbReference type="Pfam" id="PF08000"/>
    </source>
</evidence>
<evidence type="ECO:0000313" key="2">
    <source>
        <dbReference type="EMBL" id="WKN39380.1"/>
    </source>
</evidence>
<dbReference type="CDD" id="cd13225">
    <property type="entry name" value="PH-like_bacteria"/>
    <property type="match status" value="1"/>
</dbReference>
<dbReference type="InterPro" id="IPR012544">
    <property type="entry name" value="PHb"/>
</dbReference>
<sequence>MGLLSGLMGNAGAVEPEKLQEKYGSLLIDGEGIEAGFQLIRDVFIFTTKRLILVDRQGMTGKKVEYLSVAYKNISRYSIETAGHLDLDAELKIWISSEREPSIQKKFNRKVNIYSVQQLLSKHVLG</sequence>
<reference evidence="2" key="2">
    <citation type="journal article" date="2024" name="Antonie Van Leeuwenhoek">
        <title>Roseihalotalea indica gen. nov., sp. nov., a halophilic Bacteroidetes from mesopelagic Southwest Indian Ocean with higher carbohydrate metabolic potential.</title>
        <authorList>
            <person name="Chen B."/>
            <person name="Zhang M."/>
            <person name="Lin D."/>
            <person name="Ye J."/>
            <person name="Tang K."/>
        </authorList>
    </citation>
    <scope>NUCLEOTIDE SEQUENCE</scope>
    <source>
        <strain evidence="2">TK19036</strain>
    </source>
</reference>